<organism evidence="4 5">
    <name type="scientific">Proteiniphilum acetatigenes</name>
    <dbReference type="NCBI Taxonomy" id="294710"/>
    <lineage>
        <taxon>Bacteria</taxon>
        <taxon>Pseudomonadati</taxon>
        <taxon>Bacteroidota</taxon>
        <taxon>Bacteroidia</taxon>
        <taxon>Bacteroidales</taxon>
        <taxon>Dysgonomonadaceae</taxon>
        <taxon>Proteiniphilum</taxon>
    </lineage>
</organism>
<dbReference type="GO" id="GO:0052757">
    <property type="term" value="F:chondroitin hydrolase activity"/>
    <property type="evidence" value="ECO:0007669"/>
    <property type="project" value="TreeGrafter"/>
</dbReference>
<feature type="chain" id="PRO_5007171874" description="Glycosyl hydrolase family 88" evidence="3">
    <location>
        <begin position="19"/>
        <end position="419"/>
    </location>
</feature>
<dbReference type="SUPFAM" id="SSF48208">
    <property type="entry name" value="Six-hairpin glycosidases"/>
    <property type="match status" value="1"/>
</dbReference>
<reference evidence="5" key="1">
    <citation type="journal article" date="2015" name="MBio">
        <title>Genome-Resolved Metagenomic Analysis Reveals Roles for Candidate Phyla and Other Microbial Community Members in Biogeochemical Transformations in Oil Reservoirs.</title>
        <authorList>
            <person name="Hu P."/>
            <person name="Tom L."/>
            <person name="Singh A."/>
            <person name="Thomas B.C."/>
            <person name="Baker B.J."/>
            <person name="Piceno Y.M."/>
            <person name="Andersen G.L."/>
            <person name="Banfield J.F."/>
        </authorList>
    </citation>
    <scope>NUCLEOTIDE SEQUENCE [LARGE SCALE GENOMIC DNA]</scope>
</reference>
<keyword evidence="1" id="KW-0378">Hydrolase</keyword>
<name>A0A124FWX2_9BACT</name>
<comment type="caution">
    <text evidence="4">The sequence shown here is derived from an EMBL/GenBank/DDBJ whole genome shotgun (WGS) entry which is preliminary data.</text>
</comment>
<feature type="signal peptide" evidence="3">
    <location>
        <begin position="1"/>
        <end position="18"/>
    </location>
</feature>
<dbReference type="PATRIC" id="fig|294710.3.peg.1742"/>
<dbReference type="InterPro" id="IPR012341">
    <property type="entry name" value="6hp_glycosidase-like_sf"/>
</dbReference>
<evidence type="ECO:0000313" key="4">
    <source>
        <dbReference type="EMBL" id="KUK76241.1"/>
    </source>
</evidence>
<sequence length="419" mass="47788">MRKILMNGKLFITPFLCATLIFLQSCNNGQQKDIVADNFNFAAQQLLYAIDLTTEAISKDSRDSAMKASRPLVSPRTLNEDGSLKVVPAHDWTSGFFPGELWFMYEKTNDPVWRDRAIQFTEPLQVLRHYTGTHDLGFMVYNSFGNGLRLTGISSYREILLDAASSLSTRYKPNAKVIRSWDHNREKWQCPVIIDNMMNLELLFWAFKESGDSTFYQIAVNHANSTMKNHFRPDYSTYHVVDYDTITGEVLNRQTHQGYADESTWSRGQAWALYGFTLMYRETGDQAYLDQANHIADFIFTHPRLPEDLIPYWDFDAPEIPNEPRDAAAASITASALYELSLYGGEKADQYKQWSDTILENLTKNYRATPGADGGFLLLHSTGAKALNSEIDVPLVYADYYFLEALLRKEKLASGKPLF</sequence>
<accession>A0A124FWX2</accession>
<dbReference type="Proteomes" id="UP000053860">
    <property type="component" value="Unassembled WGS sequence"/>
</dbReference>
<gene>
    <name evidence="4" type="ORF">XD92_1293</name>
</gene>
<dbReference type="InterPro" id="IPR008928">
    <property type="entry name" value="6-hairpin_glycosidase_sf"/>
</dbReference>
<dbReference type="GO" id="GO:0000272">
    <property type="term" value="P:polysaccharide catabolic process"/>
    <property type="evidence" value="ECO:0007669"/>
    <property type="project" value="TreeGrafter"/>
</dbReference>
<comment type="similarity">
    <text evidence="2">Belongs to the glycosyl hydrolase 88 family.</text>
</comment>
<dbReference type="EMBL" id="LGGN01000281">
    <property type="protein sequence ID" value="KUK76241.1"/>
    <property type="molecule type" value="Genomic_DNA"/>
</dbReference>
<evidence type="ECO:0000256" key="2">
    <source>
        <dbReference type="ARBA" id="ARBA00038358"/>
    </source>
</evidence>
<evidence type="ECO:0000313" key="5">
    <source>
        <dbReference type="Proteomes" id="UP000053860"/>
    </source>
</evidence>
<evidence type="ECO:0008006" key="6">
    <source>
        <dbReference type="Google" id="ProtNLM"/>
    </source>
</evidence>
<keyword evidence="3" id="KW-0732">Signal</keyword>
<proteinExistence type="inferred from homology"/>
<dbReference type="PROSITE" id="PS51257">
    <property type="entry name" value="PROKAR_LIPOPROTEIN"/>
    <property type="match status" value="1"/>
</dbReference>
<dbReference type="InterPro" id="IPR052369">
    <property type="entry name" value="UG_Glycosaminoglycan_Hydrolase"/>
</dbReference>
<evidence type="ECO:0000256" key="1">
    <source>
        <dbReference type="ARBA" id="ARBA00022801"/>
    </source>
</evidence>
<dbReference type="PANTHER" id="PTHR36845">
    <property type="entry name" value="HYDROLASE, PUTATIVE (AFU_ORTHOLOGUE AFUA_7G05090)-RELATED"/>
    <property type="match status" value="1"/>
</dbReference>
<dbReference type="AlphaFoldDB" id="A0A124FWX2"/>
<protein>
    <recommendedName>
        <fullName evidence="6">Glycosyl hydrolase family 88</fullName>
    </recommendedName>
</protein>
<evidence type="ECO:0000256" key="3">
    <source>
        <dbReference type="SAM" id="SignalP"/>
    </source>
</evidence>
<dbReference type="PANTHER" id="PTHR36845:SF1">
    <property type="entry name" value="HYDROLASE, PUTATIVE (AFU_ORTHOLOGUE AFUA_7G05090)-RELATED"/>
    <property type="match status" value="1"/>
</dbReference>
<dbReference type="Gene3D" id="1.50.10.10">
    <property type="match status" value="1"/>
</dbReference>